<dbReference type="Proteomes" id="UP000011087">
    <property type="component" value="Unassembled WGS sequence"/>
</dbReference>
<evidence type="ECO:0000313" key="3">
    <source>
        <dbReference type="EnsemblProtists" id="EKX45033"/>
    </source>
</evidence>
<proteinExistence type="predicted"/>
<dbReference type="EMBL" id="JH993001">
    <property type="protein sequence ID" value="EKX45033.1"/>
    <property type="molecule type" value="Genomic_DNA"/>
</dbReference>
<evidence type="ECO:0000256" key="1">
    <source>
        <dbReference type="SAM" id="MobiDB-lite"/>
    </source>
</evidence>
<dbReference type="RefSeq" id="XP_005832013.1">
    <property type="nucleotide sequence ID" value="XM_005831956.1"/>
</dbReference>
<evidence type="ECO:0000313" key="2">
    <source>
        <dbReference type="EMBL" id="EKX45033.1"/>
    </source>
</evidence>
<gene>
    <name evidence="2" type="ORF">GUITHDRAFT_109078</name>
</gene>
<keyword evidence="4" id="KW-1185">Reference proteome</keyword>
<dbReference type="KEGG" id="gtt:GUITHDRAFT_109078"/>
<evidence type="ECO:0000313" key="4">
    <source>
        <dbReference type="Proteomes" id="UP000011087"/>
    </source>
</evidence>
<reference evidence="4" key="2">
    <citation type="submission" date="2012-11" db="EMBL/GenBank/DDBJ databases">
        <authorList>
            <person name="Kuo A."/>
            <person name="Curtis B.A."/>
            <person name="Tanifuji G."/>
            <person name="Burki F."/>
            <person name="Gruber A."/>
            <person name="Irimia M."/>
            <person name="Maruyama S."/>
            <person name="Arias M.C."/>
            <person name="Ball S.G."/>
            <person name="Gile G.H."/>
            <person name="Hirakawa Y."/>
            <person name="Hopkins J.F."/>
            <person name="Rensing S.A."/>
            <person name="Schmutz J."/>
            <person name="Symeonidi A."/>
            <person name="Elias M."/>
            <person name="Eveleigh R.J."/>
            <person name="Herman E.K."/>
            <person name="Klute M.J."/>
            <person name="Nakayama T."/>
            <person name="Obornik M."/>
            <person name="Reyes-Prieto A."/>
            <person name="Armbrust E.V."/>
            <person name="Aves S.J."/>
            <person name="Beiko R.G."/>
            <person name="Coutinho P."/>
            <person name="Dacks J.B."/>
            <person name="Durnford D.G."/>
            <person name="Fast N.M."/>
            <person name="Green B.R."/>
            <person name="Grisdale C."/>
            <person name="Hempe F."/>
            <person name="Henrissat B."/>
            <person name="Hoppner M.P."/>
            <person name="Ishida K.-I."/>
            <person name="Kim E."/>
            <person name="Koreny L."/>
            <person name="Kroth P.G."/>
            <person name="Liu Y."/>
            <person name="Malik S.-B."/>
            <person name="Maier U.G."/>
            <person name="McRose D."/>
            <person name="Mock T."/>
            <person name="Neilson J.A."/>
            <person name="Onodera N.T."/>
            <person name="Poole A.M."/>
            <person name="Pritham E.J."/>
            <person name="Richards T.A."/>
            <person name="Rocap G."/>
            <person name="Roy S.W."/>
            <person name="Sarai C."/>
            <person name="Schaack S."/>
            <person name="Shirato S."/>
            <person name="Slamovits C.H."/>
            <person name="Spencer D.F."/>
            <person name="Suzuki S."/>
            <person name="Worden A.Z."/>
            <person name="Zauner S."/>
            <person name="Barry K."/>
            <person name="Bell C."/>
            <person name="Bharti A.K."/>
            <person name="Crow J.A."/>
            <person name="Grimwood J."/>
            <person name="Kramer R."/>
            <person name="Lindquist E."/>
            <person name="Lucas S."/>
            <person name="Salamov A."/>
            <person name="McFadden G.I."/>
            <person name="Lane C.E."/>
            <person name="Keeling P.J."/>
            <person name="Gray M.W."/>
            <person name="Grigoriev I.V."/>
            <person name="Archibald J.M."/>
        </authorList>
    </citation>
    <scope>NUCLEOTIDE SEQUENCE</scope>
    <source>
        <strain evidence="4">CCMP2712</strain>
    </source>
</reference>
<organism evidence="2">
    <name type="scientific">Guillardia theta (strain CCMP2712)</name>
    <name type="common">Cryptophyte</name>
    <dbReference type="NCBI Taxonomy" id="905079"/>
    <lineage>
        <taxon>Eukaryota</taxon>
        <taxon>Cryptophyceae</taxon>
        <taxon>Pyrenomonadales</taxon>
        <taxon>Geminigeraceae</taxon>
        <taxon>Guillardia</taxon>
    </lineage>
</organism>
<feature type="region of interest" description="Disordered" evidence="1">
    <location>
        <begin position="1"/>
        <end position="46"/>
    </location>
</feature>
<sequence length="165" mass="18543">MSQERTGEQQKQQKQQDPDIGPLQKLPGFSVDEAKDKPHRALTDEECTRLNLPTGTLLLINPEEVRNGVTPEVASTLNFPSVEQQVTEWMRLRRLKPWTGREVPRFASTGQPVPPEIFVGNLTQIQSNQPLPQMSLYGSQTSMGSMPENRPNGQLYYETNLIGQG</sequence>
<dbReference type="PaxDb" id="55529-EKX45033"/>
<dbReference type="GeneID" id="17301607"/>
<protein>
    <submittedName>
        <fullName evidence="2 3">Uncharacterized protein</fullName>
    </submittedName>
</protein>
<feature type="compositionally biased region" description="Basic and acidic residues" evidence="1">
    <location>
        <begin position="32"/>
        <end position="46"/>
    </location>
</feature>
<accession>L1J8Z7</accession>
<reference evidence="3" key="3">
    <citation type="submission" date="2016-03" db="UniProtKB">
        <authorList>
            <consortium name="EnsemblProtists"/>
        </authorList>
    </citation>
    <scope>IDENTIFICATION</scope>
</reference>
<reference evidence="2 4" key="1">
    <citation type="journal article" date="2012" name="Nature">
        <title>Algal genomes reveal evolutionary mosaicism and the fate of nucleomorphs.</title>
        <authorList>
            <consortium name="DOE Joint Genome Institute"/>
            <person name="Curtis B.A."/>
            <person name="Tanifuji G."/>
            <person name="Burki F."/>
            <person name="Gruber A."/>
            <person name="Irimia M."/>
            <person name="Maruyama S."/>
            <person name="Arias M.C."/>
            <person name="Ball S.G."/>
            <person name="Gile G.H."/>
            <person name="Hirakawa Y."/>
            <person name="Hopkins J.F."/>
            <person name="Kuo A."/>
            <person name="Rensing S.A."/>
            <person name="Schmutz J."/>
            <person name="Symeonidi A."/>
            <person name="Elias M."/>
            <person name="Eveleigh R.J."/>
            <person name="Herman E.K."/>
            <person name="Klute M.J."/>
            <person name="Nakayama T."/>
            <person name="Obornik M."/>
            <person name="Reyes-Prieto A."/>
            <person name="Armbrust E.V."/>
            <person name="Aves S.J."/>
            <person name="Beiko R.G."/>
            <person name="Coutinho P."/>
            <person name="Dacks J.B."/>
            <person name="Durnford D.G."/>
            <person name="Fast N.M."/>
            <person name="Green B.R."/>
            <person name="Grisdale C.J."/>
            <person name="Hempel F."/>
            <person name="Henrissat B."/>
            <person name="Hoppner M.P."/>
            <person name="Ishida K."/>
            <person name="Kim E."/>
            <person name="Koreny L."/>
            <person name="Kroth P.G."/>
            <person name="Liu Y."/>
            <person name="Malik S.B."/>
            <person name="Maier U.G."/>
            <person name="McRose D."/>
            <person name="Mock T."/>
            <person name="Neilson J.A."/>
            <person name="Onodera N.T."/>
            <person name="Poole A.M."/>
            <person name="Pritham E.J."/>
            <person name="Richards T.A."/>
            <person name="Rocap G."/>
            <person name="Roy S.W."/>
            <person name="Sarai C."/>
            <person name="Schaack S."/>
            <person name="Shirato S."/>
            <person name="Slamovits C.H."/>
            <person name="Spencer D.F."/>
            <person name="Suzuki S."/>
            <person name="Worden A.Z."/>
            <person name="Zauner S."/>
            <person name="Barry K."/>
            <person name="Bell C."/>
            <person name="Bharti A.K."/>
            <person name="Crow J.A."/>
            <person name="Grimwood J."/>
            <person name="Kramer R."/>
            <person name="Lindquist E."/>
            <person name="Lucas S."/>
            <person name="Salamov A."/>
            <person name="McFadden G.I."/>
            <person name="Lane C.E."/>
            <person name="Keeling P.J."/>
            <person name="Gray M.W."/>
            <person name="Grigoriev I.V."/>
            <person name="Archibald J.M."/>
        </authorList>
    </citation>
    <scope>NUCLEOTIDE SEQUENCE</scope>
    <source>
        <strain evidence="2 4">CCMP2712</strain>
    </source>
</reference>
<dbReference type="AlphaFoldDB" id="L1J8Z7"/>
<name>L1J8Z7_GUITC</name>
<dbReference type="EnsemblProtists" id="EKX45033">
    <property type="protein sequence ID" value="EKX45033"/>
    <property type="gene ID" value="GUITHDRAFT_109078"/>
</dbReference>
<dbReference type="HOGENOM" id="CLU_1613929_0_0_1"/>